<dbReference type="AlphaFoldDB" id="A0A3B0ZP77"/>
<dbReference type="InterPro" id="IPR036765">
    <property type="entry name" value="ZipA_FtsZ-bd_C_sf"/>
</dbReference>
<sequence length="247" mass="28026">MDALRISLIVVGVSVLLGIYVFDSNKKIRVFINSLWLKYRAKKNHIDDNHSYEPEINDDEILEHIEQLDGVVASPYTGEALDSKEQEIVELTNEISASLGEEMVIVMYIISRSEHNFRGNDINSICTSNGFEFSNKNIYEKFSDTNLTDKRPVASIVNSFEPGTFDSNFKNFTTKAITVLLFLPGPDAEMAMFNDIVARAKNIAQSLNGELCDETRSVLTHQTISHIEEKIEAFQFKNRMLKTSEQM</sequence>
<evidence type="ECO:0000259" key="9">
    <source>
        <dbReference type="SMART" id="SM00771"/>
    </source>
</evidence>
<keyword evidence="3" id="KW-0132">Cell division</keyword>
<evidence type="ECO:0000313" key="10">
    <source>
        <dbReference type="EMBL" id="VAW95268.1"/>
    </source>
</evidence>
<feature type="domain" description="ZipA C-terminal FtsZ-binding" evidence="9">
    <location>
        <begin position="101"/>
        <end position="231"/>
    </location>
</feature>
<protein>
    <recommendedName>
        <fullName evidence="9">ZipA C-terminal FtsZ-binding domain-containing protein</fullName>
    </recommendedName>
</protein>
<evidence type="ECO:0000256" key="3">
    <source>
        <dbReference type="ARBA" id="ARBA00022618"/>
    </source>
</evidence>
<dbReference type="PANTHER" id="PTHR38685:SF1">
    <property type="entry name" value="CELL DIVISION PROTEIN ZIPA"/>
    <property type="match status" value="1"/>
</dbReference>
<evidence type="ECO:0000256" key="6">
    <source>
        <dbReference type="ARBA" id="ARBA00023136"/>
    </source>
</evidence>
<accession>A0A3B0ZP77</accession>
<dbReference type="PANTHER" id="PTHR38685">
    <property type="entry name" value="CELL DIVISION PROTEIN ZIPA"/>
    <property type="match status" value="1"/>
</dbReference>
<evidence type="ECO:0000256" key="1">
    <source>
        <dbReference type="ARBA" id="ARBA00022475"/>
    </source>
</evidence>
<dbReference type="GO" id="GO:0000917">
    <property type="term" value="P:division septum assembly"/>
    <property type="evidence" value="ECO:0007669"/>
    <property type="project" value="TreeGrafter"/>
</dbReference>
<keyword evidence="2" id="KW-0997">Cell inner membrane</keyword>
<dbReference type="EMBL" id="UOFS01000022">
    <property type="protein sequence ID" value="VAW95268.1"/>
    <property type="molecule type" value="Genomic_DNA"/>
</dbReference>
<evidence type="ECO:0000256" key="7">
    <source>
        <dbReference type="ARBA" id="ARBA00023306"/>
    </source>
</evidence>
<dbReference type="GO" id="GO:0032153">
    <property type="term" value="C:cell division site"/>
    <property type="evidence" value="ECO:0007669"/>
    <property type="project" value="TreeGrafter"/>
</dbReference>
<dbReference type="SMART" id="SM00771">
    <property type="entry name" value="ZipA_C"/>
    <property type="match status" value="1"/>
</dbReference>
<dbReference type="SUPFAM" id="SSF64383">
    <property type="entry name" value="Cell-division protein ZipA, C-terminal domain"/>
    <property type="match status" value="1"/>
</dbReference>
<feature type="transmembrane region" description="Helical" evidence="8">
    <location>
        <begin position="6"/>
        <end position="22"/>
    </location>
</feature>
<keyword evidence="1" id="KW-1003">Cell membrane</keyword>
<organism evidence="10">
    <name type="scientific">hydrothermal vent metagenome</name>
    <dbReference type="NCBI Taxonomy" id="652676"/>
    <lineage>
        <taxon>unclassified sequences</taxon>
        <taxon>metagenomes</taxon>
        <taxon>ecological metagenomes</taxon>
    </lineage>
</organism>
<gene>
    <name evidence="10" type="ORF">MNBD_GAMMA22-18</name>
</gene>
<keyword evidence="5 8" id="KW-1133">Transmembrane helix</keyword>
<proteinExistence type="predicted"/>
<name>A0A3B0ZP77_9ZZZZ</name>
<dbReference type="GO" id="GO:0005886">
    <property type="term" value="C:plasma membrane"/>
    <property type="evidence" value="ECO:0007669"/>
    <property type="project" value="TreeGrafter"/>
</dbReference>
<dbReference type="Gene3D" id="3.30.1400.10">
    <property type="entry name" value="ZipA, C-terminal FtsZ-binding domain"/>
    <property type="match status" value="1"/>
</dbReference>
<evidence type="ECO:0000256" key="8">
    <source>
        <dbReference type="SAM" id="Phobius"/>
    </source>
</evidence>
<evidence type="ECO:0000256" key="2">
    <source>
        <dbReference type="ARBA" id="ARBA00022519"/>
    </source>
</evidence>
<evidence type="ECO:0000256" key="5">
    <source>
        <dbReference type="ARBA" id="ARBA00022989"/>
    </source>
</evidence>
<reference evidence="10" key="1">
    <citation type="submission" date="2018-06" db="EMBL/GenBank/DDBJ databases">
        <authorList>
            <person name="Zhirakovskaya E."/>
        </authorList>
    </citation>
    <scope>NUCLEOTIDE SEQUENCE</scope>
</reference>
<keyword evidence="7" id="KW-0131">Cell cycle</keyword>
<dbReference type="InterPro" id="IPR011919">
    <property type="entry name" value="Cell_div_ZipA"/>
</dbReference>
<keyword evidence="4 8" id="KW-0812">Transmembrane</keyword>
<dbReference type="Pfam" id="PF04354">
    <property type="entry name" value="ZipA_C"/>
    <property type="match status" value="1"/>
</dbReference>
<evidence type="ECO:0000256" key="4">
    <source>
        <dbReference type="ARBA" id="ARBA00022692"/>
    </source>
</evidence>
<dbReference type="InterPro" id="IPR007449">
    <property type="entry name" value="ZipA_FtsZ-bd_C"/>
</dbReference>
<keyword evidence="6 8" id="KW-0472">Membrane</keyword>